<dbReference type="GO" id="GO:0005886">
    <property type="term" value="C:plasma membrane"/>
    <property type="evidence" value="ECO:0007669"/>
    <property type="project" value="UniProtKB-SubCell"/>
</dbReference>
<reference evidence="15 16" key="1">
    <citation type="journal article" date="2016" name="Nat. Commun.">
        <title>Thousands of microbial genomes shed light on interconnected biogeochemical processes in an aquifer system.</title>
        <authorList>
            <person name="Anantharaman K."/>
            <person name="Brown C.T."/>
            <person name="Hug L.A."/>
            <person name="Sharon I."/>
            <person name="Castelle C.J."/>
            <person name="Probst A.J."/>
            <person name="Thomas B.C."/>
            <person name="Singh A."/>
            <person name="Wilkins M.J."/>
            <person name="Karaoz U."/>
            <person name="Brodie E.L."/>
            <person name="Williams K.H."/>
            <person name="Hubbard S.S."/>
            <person name="Banfield J.F."/>
        </authorList>
    </citation>
    <scope>NUCLEOTIDE SEQUENCE [LARGE SCALE GENOMIC DNA]</scope>
</reference>
<keyword evidence="6 12" id="KW-1133">Transmembrane helix</keyword>
<evidence type="ECO:0000256" key="13">
    <source>
        <dbReference type="RuleBase" id="RU003848"/>
    </source>
</evidence>
<evidence type="ECO:0000256" key="7">
    <source>
        <dbReference type="ARBA" id="ARBA00023065"/>
    </source>
</evidence>
<dbReference type="PANTHER" id="PTHR33445:SF2">
    <property type="entry name" value="ATP SYNTHASE SUBUNIT B', CHLOROPLASTIC"/>
    <property type="match status" value="1"/>
</dbReference>
<dbReference type="InterPro" id="IPR050059">
    <property type="entry name" value="ATP_synthase_B_chain"/>
</dbReference>
<feature type="coiled-coil region" evidence="14">
    <location>
        <begin position="103"/>
        <end position="138"/>
    </location>
</feature>
<feature type="transmembrane region" description="Helical" evidence="12">
    <location>
        <begin position="12"/>
        <end position="33"/>
    </location>
</feature>
<evidence type="ECO:0000256" key="8">
    <source>
        <dbReference type="ARBA" id="ARBA00023136"/>
    </source>
</evidence>
<proteinExistence type="inferred from homology"/>
<evidence type="ECO:0000256" key="12">
    <source>
        <dbReference type="HAMAP-Rule" id="MF_01398"/>
    </source>
</evidence>
<keyword evidence="8 12" id="KW-0472">Membrane</keyword>
<evidence type="ECO:0000256" key="14">
    <source>
        <dbReference type="SAM" id="Coils"/>
    </source>
</evidence>
<dbReference type="STRING" id="1798650.A2945_05315"/>
<dbReference type="EMBL" id="MHLA01000021">
    <property type="protein sequence ID" value="OGY99108.1"/>
    <property type="molecule type" value="Genomic_DNA"/>
</dbReference>
<organism evidence="15 16">
    <name type="scientific">Candidatus Liptonbacteria bacterium RIFCSPLOWO2_01_FULL_52_25</name>
    <dbReference type="NCBI Taxonomy" id="1798650"/>
    <lineage>
        <taxon>Bacteria</taxon>
        <taxon>Candidatus Liptoniibacteriota</taxon>
    </lineage>
</organism>
<dbReference type="HAMAP" id="MF_01398">
    <property type="entry name" value="ATP_synth_b_bprime"/>
    <property type="match status" value="1"/>
</dbReference>
<dbReference type="Pfam" id="PF00430">
    <property type="entry name" value="ATP-synt_B"/>
    <property type="match status" value="1"/>
</dbReference>
<dbReference type="AlphaFoldDB" id="A0A1G2CCJ9"/>
<evidence type="ECO:0000256" key="10">
    <source>
        <dbReference type="ARBA" id="ARBA00025198"/>
    </source>
</evidence>
<protein>
    <recommendedName>
        <fullName evidence="12">ATP synthase subunit b</fullName>
    </recommendedName>
    <alternativeName>
        <fullName evidence="12">ATP synthase F(0) sector subunit b</fullName>
    </alternativeName>
    <alternativeName>
        <fullName evidence="12">ATPase subunit I</fullName>
    </alternativeName>
    <alternativeName>
        <fullName evidence="12">F-type ATPase subunit b</fullName>
        <shortName evidence="12">F-ATPase subunit b</shortName>
    </alternativeName>
</protein>
<evidence type="ECO:0000256" key="6">
    <source>
        <dbReference type="ARBA" id="ARBA00022989"/>
    </source>
</evidence>
<sequence length="168" mass="19212">MSQLFRQLGIDWHLLLSQAVNFFLVFVVLRVFVYKPLLTLLHERRHKIEEGLTKADEAEKRLKEVDEINKGKIKATQDEAILMMKKKEVEVKVMEAALIAEAKKKEMEAIKNTEALLRAKEEESRRATEKEAAALVRRAIVRTVELSPEKIDDALIAKAVAETANPKH</sequence>
<comment type="caution">
    <text evidence="15">The sequence shown here is derived from an EMBL/GenBank/DDBJ whole genome shotgun (WGS) entry which is preliminary data.</text>
</comment>
<keyword evidence="5 12" id="KW-0375">Hydrogen ion transport</keyword>
<dbReference type="GO" id="GO:0046933">
    <property type="term" value="F:proton-transporting ATP synthase activity, rotational mechanism"/>
    <property type="evidence" value="ECO:0007669"/>
    <property type="project" value="UniProtKB-UniRule"/>
</dbReference>
<dbReference type="GO" id="GO:0045259">
    <property type="term" value="C:proton-transporting ATP synthase complex"/>
    <property type="evidence" value="ECO:0007669"/>
    <property type="project" value="UniProtKB-KW"/>
</dbReference>
<comment type="subcellular location">
    <subcellularLocation>
        <location evidence="12">Cell membrane</location>
        <topology evidence="12">Single-pass membrane protein</topology>
    </subcellularLocation>
    <subcellularLocation>
        <location evidence="11">Endomembrane system</location>
        <topology evidence="11">Single-pass membrane protein</topology>
    </subcellularLocation>
</comment>
<evidence type="ECO:0000313" key="15">
    <source>
        <dbReference type="EMBL" id="OGY99108.1"/>
    </source>
</evidence>
<evidence type="ECO:0000256" key="5">
    <source>
        <dbReference type="ARBA" id="ARBA00022781"/>
    </source>
</evidence>
<comment type="function">
    <text evidence="12">Component of the F(0) channel, it forms part of the peripheral stalk, linking F(1) to F(0).</text>
</comment>
<keyword evidence="12" id="KW-1003">Cell membrane</keyword>
<dbReference type="GO" id="GO:0012505">
    <property type="term" value="C:endomembrane system"/>
    <property type="evidence" value="ECO:0007669"/>
    <property type="project" value="UniProtKB-SubCell"/>
</dbReference>
<keyword evidence="2 12" id="KW-0813">Transport</keyword>
<name>A0A1G2CCJ9_9BACT</name>
<comment type="function">
    <text evidence="10 12">F(1)F(0) ATP synthase produces ATP from ADP in the presence of a proton or sodium gradient. F-type ATPases consist of two structural domains, F(1) containing the extramembraneous catalytic core and F(0) containing the membrane proton channel, linked together by a central stalk and a peripheral stalk. During catalysis, ATP synthesis in the catalytic domain of F(1) is coupled via a rotary mechanism of the central stalk subunits to proton translocation.</text>
</comment>
<dbReference type="Proteomes" id="UP000178880">
    <property type="component" value="Unassembled WGS sequence"/>
</dbReference>
<keyword evidence="4 12" id="KW-0812">Transmembrane</keyword>
<gene>
    <name evidence="12" type="primary">atpF</name>
    <name evidence="15" type="ORF">A2945_05315</name>
</gene>
<keyword evidence="9 12" id="KW-0066">ATP synthesis</keyword>
<evidence type="ECO:0000256" key="1">
    <source>
        <dbReference type="ARBA" id="ARBA00005513"/>
    </source>
</evidence>
<dbReference type="InterPro" id="IPR002146">
    <property type="entry name" value="ATP_synth_b/b'su_bac/chlpt"/>
</dbReference>
<evidence type="ECO:0000256" key="9">
    <source>
        <dbReference type="ARBA" id="ARBA00023310"/>
    </source>
</evidence>
<keyword evidence="7 12" id="KW-0406">Ion transport</keyword>
<evidence type="ECO:0000256" key="2">
    <source>
        <dbReference type="ARBA" id="ARBA00022448"/>
    </source>
</evidence>
<evidence type="ECO:0000256" key="11">
    <source>
        <dbReference type="ARBA" id="ARBA00037847"/>
    </source>
</evidence>
<dbReference type="PANTHER" id="PTHR33445">
    <property type="entry name" value="ATP SYNTHASE SUBUNIT B', CHLOROPLASTIC"/>
    <property type="match status" value="1"/>
</dbReference>
<comment type="subunit">
    <text evidence="12">F-type ATPases have 2 components, F(1) - the catalytic core - and F(0) - the membrane proton channel. F(1) has five subunits: alpha(3), beta(3), gamma(1), delta(1), epsilon(1). F(0) has three main subunits: a(1), b(2) and c(10-14). The alpha and beta chains form an alternating ring which encloses part of the gamma chain. F(1) is attached to F(0) by a central stalk formed by the gamma and epsilon chains, while a peripheral stalk is formed by the delta and b chains.</text>
</comment>
<keyword evidence="3 12" id="KW-0138">CF(0)</keyword>
<evidence type="ECO:0000256" key="4">
    <source>
        <dbReference type="ARBA" id="ARBA00022692"/>
    </source>
</evidence>
<dbReference type="GO" id="GO:0046961">
    <property type="term" value="F:proton-transporting ATPase activity, rotational mechanism"/>
    <property type="evidence" value="ECO:0007669"/>
    <property type="project" value="TreeGrafter"/>
</dbReference>
<comment type="similarity">
    <text evidence="1 12 13">Belongs to the ATPase B chain family.</text>
</comment>
<keyword evidence="14" id="KW-0175">Coiled coil</keyword>
<evidence type="ECO:0000256" key="3">
    <source>
        <dbReference type="ARBA" id="ARBA00022547"/>
    </source>
</evidence>
<accession>A0A1G2CCJ9</accession>
<evidence type="ECO:0000313" key="16">
    <source>
        <dbReference type="Proteomes" id="UP000178880"/>
    </source>
</evidence>